<accession>A0ABS4K7H9</accession>
<protein>
    <recommendedName>
        <fullName evidence="3">DUF1450 domain-containing protein</fullName>
    </recommendedName>
</protein>
<evidence type="ECO:0000313" key="1">
    <source>
        <dbReference type="EMBL" id="MBP2023250.1"/>
    </source>
</evidence>
<name>A0ABS4K7H9_9CLOT</name>
<reference evidence="1 2" key="1">
    <citation type="submission" date="2021-03" db="EMBL/GenBank/DDBJ databases">
        <title>Genomic Encyclopedia of Type Strains, Phase IV (KMG-IV): sequencing the most valuable type-strain genomes for metagenomic binning, comparative biology and taxonomic classification.</title>
        <authorList>
            <person name="Goeker M."/>
        </authorList>
    </citation>
    <scope>NUCLEOTIDE SEQUENCE [LARGE SCALE GENOMIC DNA]</scope>
    <source>
        <strain evidence="1 2">DSM 28650</strain>
    </source>
</reference>
<dbReference type="RefSeq" id="WP_021283502.1">
    <property type="nucleotide sequence ID" value="NZ_JAGGLL010000026.1"/>
</dbReference>
<organism evidence="1 2">
    <name type="scientific">Clostridium punense</name>
    <dbReference type="NCBI Taxonomy" id="1054297"/>
    <lineage>
        <taxon>Bacteria</taxon>
        <taxon>Bacillati</taxon>
        <taxon>Bacillota</taxon>
        <taxon>Clostridia</taxon>
        <taxon>Eubacteriales</taxon>
        <taxon>Clostridiaceae</taxon>
        <taxon>Clostridium</taxon>
    </lineage>
</organism>
<sequence length="67" mass="7705">MIYVCERCSNVNIEELKKVIPASELKLTCIAECWKYKDKAYGFFGDDFVVKDTEAEFIEAARAYLGK</sequence>
<keyword evidence="2" id="KW-1185">Reference proteome</keyword>
<dbReference type="Proteomes" id="UP001519308">
    <property type="component" value="Unassembled WGS sequence"/>
</dbReference>
<comment type="caution">
    <text evidence="1">The sequence shown here is derived from an EMBL/GenBank/DDBJ whole genome shotgun (WGS) entry which is preliminary data.</text>
</comment>
<evidence type="ECO:0008006" key="3">
    <source>
        <dbReference type="Google" id="ProtNLM"/>
    </source>
</evidence>
<dbReference type="EMBL" id="JAGGLL010000026">
    <property type="protein sequence ID" value="MBP2023250.1"/>
    <property type="molecule type" value="Genomic_DNA"/>
</dbReference>
<evidence type="ECO:0000313" key="2">
    <source>
        <dbReference type="Proteomes" id="UP001519308"/>
    </source>
</evidence>
<proteinExistence type="predicted"/>
<gene>
    <name evidence="1" type="ORF">J2Z44_003087</name>
</gene>